<dbReference type="Pfam" id="PF05697">
    <property type="entry name" value="Trigger_N"/>
    <property type="match status" value="1"/>
</dbReference>
<dbReference type="GO" id="GO:0015031">
    <property type="term" value="P:protein transport"/>
    <property type="evidence" value="ECO:0007669"/>
    <property type="project" value="InterPro"/>
</dbReference>
<dbReference type="InterPro" id="IPR037041">
    <property type="entry name" value="Trigger_fac_C_sf"/>
</dbReference>
<dbReference type="NCBIfam" id="TIGR00115">
    <property type="entry name" value="tig"/>
    <property type="match status" value="1"/>
</dbReference>
<name>A0A937F837_9BACT</name>
<dbReference type="InterPro" id="IPR027304">
    <property type="entry name" value="Trigger_fact/SurA_dom_sf"/>
</dbReference>
<dbReference type="GO" id="GO:0003755">
    <property type="term" value="F:peptidyl-prolyl cis-trans isomerase activity"/>
    <property type="evidence" value="ECO:0007669"/>
    <property type="project" value="UniProtKB-EC"/>
</dbReference>
<dbReference type="EMBL" id="JAESIY010000004">
    <property type="protein sequence ID" value="MBL3656029.1"/>
    <property type="molecule type" value="Genomic_DNA"/>
</dbReference>
<dbReference type="Gene3D" id="1.10.3120.10">
    <property type="entry name" value="Trigger factor, C-terminal domain"/>
    <property type="match status" value="1"/>
</dbReference>
<dbReference type="Proteomes" id="UP000659388">
    <property type="component" value="Unassembled WGS sequence"/>
</dbReference>
<evidence type="ECO:0000313" key="3">
    <source>
        <dbReference type="Proteomes" id="UP000659388"/>
    </source>
</evidence>
<gene>
    <name evidence="2" type="primary">tig</name>
    <name evidence="2" type="ORF">JL102_07810</name>
</gene>
<accession>A0A937F837</accession>
<dbReference type="AlphaFoldDB" id="A0A937F837"/>
<keyword evidence="2" id="KW-0413">Isomerase</keyword>
<feature type="domain" description="Trigger factor ribosome-binding bacterial" evidence="1">
    <location>
        <begin position="1"/>
        <end position="148"/>
    </location>
</feature>
<dbReference type="InterPro" id="IPR005215">
    <property type="entry name" value="Trig_fac"/>
</dbReference>
<comment type="caution">
    <text evidence="2">The sequence shown here is derived from an EMBL/GenBank/DDBJ whole genome shotgun (WGS) entry which is preliminary data.</text>
</comment>
<dbReference type="InterPro" id="IPR036611">
    <property type="entry name" value="Trigger_fac_ribosome-bd_sf"/>
</dbReference>
<dbReference type="SUPFAM" id="SSF102735">
    <property type="entry name" value="Trigger factor ribosome-binding domain"/>
    <property type="match status" value="1"/>
</dbReference>
<dbReference type="SUPFAM" id="SSF109998">
    <property type="entry name" value="Triger factor/SurA peptide-binding domain-like"/>
    <property type="match status" value="1"/>
</dbReference>
<dbReference type="PANTHER" id="PTHR30560:SF3">
    <property type="entry name" value="TRIGGER FACTOR-LIKE PROTEIN TIG, CHLOROPLASTIC"/>
    <property type="match status" value="1"/>
</dbReference>
<dbReference type="GO" id="GO:0051083">
    <property type="term" value="P:'de novo' cotranslational protein folding"/>
    <property type="evidence" value="ECO:0007669"/>
    <property type="project" value="TreeGrafter"/>
</dbReference>
<dbReference type="GO" id="GO:0044183">
    <property type="term" value="F:protein folding chaperone"/>
    <property type="evidence" value="ECO:0007669"/>
    <property type="project" value="TreeGrafter"/>
</dbReference>
<dbReference type="RefSeq" id="WP_202243786.1">
    <property type="nucleotide sequence ID" value="NZ_JAESIY010000004.1"/>
</dbReference>
<dbReference type="Gene3D" id="3.30.70.1050">
    <property type="entry name" value="Trigger factor ribosome-binding domain"/>
    <property type="match status" value="1"/>
</dbReference>
<keyword evidence="3" id="KW-1185">Reference proteome</keyword>
<evidence type="ECO:0000259" key="1">
    <source>
        <dbReference type="Pfam" id="PF05697"/>
    </source>
</evidence>
<organism evidence="2 3">
    <name type="scientific">Fulvivirga sediminis</name>
    <dbReference type="NCBI Taxonomy" id="2803949"/>
    <lineage>
        <taxon>Bacteria</taxon>
        <taxon>Pseudomonadati</taxon>
        <taxon>Bacteroidota</taxon>
        <taxon>Cytophagia</taxon>
        <taxon>Cytophagales</taxon>
        <taxon>Fulvivirgaceae</taxon>
        <taxon>Fulvivirga</taxon>
    </lineage>
</organism>
<protein>
    <submittedName>
        <fullName evidence="2">Trigger factor</fullName>
        <ecNumber evidence="2">5.2.1.8</ecNumber>
    </submittedName>
</protein>
<dbReference type="InterPro" id="IPR008881">
    <property type="entry name" value="Trigger_fac_ribosome-bd_bac"/>
</dbReference>
<dbReference type="PANTHER" id="PTHR30560">
    <property type="entry name" value="TRIGGER FACTOR CHAPERONE AND PEPTIDYL-PROLYL CIS/TRANS ISOMERASE"/>
    <property type="match status" value="1"/>
</dbReference>
<dbReference type="GO" id="GO:0043022">
    <property type="term" value="F:ribosome binding"/>
    <property type="evidence" value="ECO:0007669"/>
    <property type="project" value="TreeGrafter"/>
</dbReference>
<dbReference type="EC" id="5.2.1.8" evidence="2"/>
<dbReference type="GO" id="GO:0043335">
    <property type="term" value="P:protein unfolding"/>
    <property type="evidence" value="ECO:0007669"/>
    <property type="project" value="TreeGrafter"/>
</dbReference>
<evidence type="ECO:0000313" key="2">
    <source>
        <dbReference type="EMBL" id="MBL3656029.1"/>
    </source>
</evidence>
<proteinExistence type="predicted"/>
<sequence length="445" mass="51250">MDITLDKKTPTEAAIKVTLKESDYQPNVEEKVKDYAKKASIKGFRPGKVPPGLIKKMYGKSIVVEEINNILSKSLSEYIKEQNIQLIGEPLPDEEKAAQIDWETQKEFEFDYNIGMVDDFKYNLSEKEKIASYTIELDKKTLEQTLDNVKKQFGNSVNPEASEEGDALYGLFEQVDGEISNEALLELDWDNITKKDQKKFTGLKQDDTVEFDIEKVVKDPHAVMHLLNIGHDEAHDLKGKFTLTVKNINRTEPAELNQELFDKVFGKDAVSSEEEFVNKVKETVEANYKRETDFFLDQTIKDHFVGKTKMEIPEEFLKNWLLRTNENITQADLDKEFDEYVKSLKWDLIKNKIAEDNEIKVENEEVVDKAKSMILQQLGGAGAAEQLKDHMDAFADNYLKAENGQNYMKVFTEVRDEKILNFIKEKVTITEKKVDVEGFKKIVEK</sequence>
<reference evidence="2" key="1">
    <citation type="submission" date="2021-01" db="EMBL/GenBank/DDBJ databases">
        <title>Fulvivirga kasyanovii gen. nov., sp nov., a novel member of the phylum Bacteroidetes isolated from seawater in a mussel farm.</title>
        <authorList>
            <person name="Zhao L.-H."/>
            <person name="Wang Z.-J."/>
        </authorList>
    </citation>
    <scope>NUCLEOTIDE SEQUENCE</scope>
    <source>
        <strain evidence="2">2943</strain>
    </source>
</reference>